<accession>A0A0K9YK26</accession>
<dbReference type="SUPFAM" id="SSF56281">
    <property type="entry name" value="Metallo-hydrolase/oxidoreductase"/>
    <property type="match status" value="1"/>
</dbReference>
<gene>
    <name evidence="5" type="ORF">ADS79_31730</name>
</gene>
<dbReference type="EMBL" id="LGIQ01000017">
    <property type="protein sequence ID" value="KNB68550.1"/>
    <property type="molecule type" value="Genomic_DNA"/>
</dbReference>
<protein>
    <submittedName>
        <fullName evidence="5">Hydrolase glyoxylase</fullName>
    </submittedName>
</protein>
<dbReference type="PANTHER" id="PTHR23131:SF4">
    <property type="entry name" value="METALLO-BETA-LACTAMASE SUPERFAMILY POTEIN"/>
    <property type="match status" value="1"/>
</dbReference>
<dbReference type="Proteomes" id="UP000036834">
    <property type="component" value="Unassembled WGS sequence"/>
</dbReference>
<comment type="catalytic activity">
    <reaction evidence="1">
        <text>3',5'-cyclic CMP + H2O = CMP + H(+)</text>
        <dbReference type="Rhea" id="RHEA:72675"/>
        <dbReference type="ChEBI" id="CHEBI:15377"/>
        <dbReference type="ChEBI" id="CHEBI:15378"/>
        <dbReference type="ChEBI" id="CHEBI:58003"/>
        <dbReference type="ChEBI" id="CHEBI:60377"/>
    </reaction>
    <physiologicalReaction direction="left-to-right" evidence="1">
        <dbReference type="Rhea" id="RHEA:72676"/>
    </physiologicalReaction>
</comment>
<evidence type="ECO:0000256" key="3">
    <source>
        <dbReference type="ARBA" id="ARBA00048505"/>
    </source>
</evidence>
<dbReference type="Gene3D" id="3.60.15.10">
    <property type="entry name" value="Ribonuclease Z/Hydroxyacylglutathione hydrolase-like"/>
    <property type="match status" value="1"/>
</dbReference>
<sequence>MTAGRIGTIATEMAQDVFCLEIPTPFNVGAVNVYLVKGEKLTLVDVGPLTAAAWEALTTGLASIGYKVEDIEQVVLTHHHVDHCGLLEKVRQASGATTLAHPLAAPYVEQDEDFIAFHDQFFTELYKKAGVPEEKLIIIQKFHQLMKTFSEPSRIDGLLRHEQIVPHLSEWKVLYTPGHSQSHLSLYREKDRVMLGGDHIIKHISSNAFIEPPRDRSGARPLTLVQYRTALQMCADQEIDLVLSGHGEPVTNHRELVLSRLQKNWERTDTLRRMLADGEKSAYELTAMLFPTLYEKELPLTLSETLGHIDLLTILHQVEVREQNGMLYYHL</sequence>
<dbReference type="AlphaFoldDB" id="A0A0K9YK26"/>
<reference evidence="6" key="1">
    <citation type="submission" date="2015-07" db="EMBL/GenBank/DDBJ databases">
        <title>Genome sequencing project for genomic taxonomy and phylogenomics of Bacillus-like bacteria.</title>
        <authorList>
            <person name="Liu B."/>
            <person name="Wang J."/>
            <person name="Zhu Y."/>
            <person name="Liu G."/>
            <person name="Chen Q."/>
            <person name="Chen Z."/>
            <person name="Lan J."/>
            <person name="Che J."/>
            <person name="Ge C."/>
            <person name="Shi H."/>
            <person name="Pan Z."/>
            <person name="Liu X."/>
        </authorList>
    </citation>
    <scope>NUCLEOTIDE SEQUENCE [LARGE SCALE GENOMIC DNA]</scope>
    <source>
        <strain evidence="6">DSM 9887</strain>
    </source>
</reference>
<dbReference type="InterPro" id="IPR001279">
    <property type="entry name" value="Metallo-B-lactamas"/>
</dbReference>
<dbReference type="PATRIC" id="fig|54915.3.peg.441"/>
<dbReference type="Pfam" id="PF00753">
    <property type="entry name" value="Lactamase_B"/>
    <property type="match status" value="1"/>
</dbReference>
<name>A0A0K9YK26_9BACL</name>
<dbReference type="PANTHER" id="PTHR23131">
    <property type="entry name" value="ENDORIBONUCLEASE LACTB2"/>
    <property type="match status" value="1"/>
</dbReference>
<proteinExistence type="predicted"/>
<dbReference type="GO" id="GO:0016787">
    <property type="term" value="F:hydrolase activity"/>
    <property type="evidence" value="ECO:0007669"/>
    <property type="project" value="UniProtKB-KW"/>
</dbReference>
<feature type="domain" description="Metallo-beta-lactamase" evidence="4">
    <location>
        <begin position="30"/>
        <end position="246"/>
    </location>
</feature>
<dbReference type="RefSeq" id="WP_049742479.1">
    <property type="nucleotide sequence ID" value="NZ_BJON01000010.1"/>
</dbReference>
<dbReference type="STRING" id="54915.ADS79_31730"/>
<comment type="function">
    <text evidence="2">Counteracts the endogenous Pycsar antiviral defense system. Phosphodiesterase that enables metal-dependent hydrolysis of host cyclic nucleotide Pycsar defense signals such as cCMP and cUMP.</text>
</comment>
<dbReference type="InterPro" id="IPR050662">
    <property type="entry name" value="Sec-metab_biosynth-thioest"/>
</dbReference>
<evidence type="ECO:0000313" key="6">
    <source>
        <dbReference type="Proteomes" id="UP000036834"/>
    </source>
</evidence>
<organism evidence="5 6">
    <name type="scientific">Brevibacillus reuszeri</name>
    <dbReference type="NCBI Taxonomy" id="54915"/>
    <lineage>
        <taxon>Bacteria</taxon>
        <taxon>Bacillati</taxon>
        <taxon>Bacillota</taxon>
        <taxon>Bacilli</taxon>
        <taxon>Bacillales</taxon>
        <taxon>Paenibacillaceae</taxon>
        <taxon>Brevibacillus</taxon>
    </lineage>
</organism>
<evidence type="ECO:0000256" key="2">
    <source>
        <dbReference type="ARBA" id="ARBA00034301"/>
    </source>
</evidence>
<comment type="catalytic activity">
    <reaction evidence="3">
        <text>3',5'-cyclic UMP + H2O = UMP + H(+)</text>
        <dbReference type="Rhea" id="RHEA:70575"/>
        <dbReference type="ChEBI" id="CHEBI:15377"/>
        <dbReference type="ChEBI" id="CHEBI:15378"/>
        <dbReference type="ChEBI" id="CHEBI:57865"/>
        <dbReference type="ChEBI" id="CHEBI:184387"/>
    </reaction>
    <physiologicalReaction direction="left-to-right" evidence="3">
        <dbReference type="Rhea" id="RHEA:70576"/>
    </physiologicalReaction>
</comment>
<evidence type="ECO:0000259" key="4">
    <source>
        <dbReference type="SMART" id="SM00849"/>
    </source>
</evidence>
<evidence type="ECO:0000256" key="1">
    <source>
        <dbReference type="ARBA" id="ARBA00034221"/>
    </source>
</evidence>
<dbReference type="OrthoDB" id="9761531at2"/>
<evidence type="ECO:0000313" key="5">
    <source>
        <dbReference type="EMBL" id="KNB68550.1"/>
    </source>
</evidence>
<keyword evidence="5" id="KW-0378">Hydrolase</keyword>
<dbReference type="InterPro" id="IPR036866">
    <property type="entry name" value="RibonucZ/Hydroxyglut_hydro"/>
</dbReference>
<comment type="caution">
    <text evidence="5">The sequence shown here is derived from an EMBL/GenBank/DDBJ whole genome shotgun (WGS) entry which is preliminary data.</text>
</comment>
<dbReference type="SMART" id="SM00849">
    <property type="entry name" value="Lactamase_B"/>
    <property type="match status" value="1"/>
</dbReference>